<gene>
    <name evidence="1" type="ORF">HY618_02060</name>
</gene>
<dbReference type="AlphaFoldDB" id="A0A932ZSX2"/>
<evidence type="ECO:0000313" key="2">
    <source>
        <dbReference type="Proteomes" id="UP000752292"/>
    </source>
</evidence>
<evidence type="ECO:0000313" key="1">
    <source>
        <dbReference type="EMBL" id="MBI4251218.1"/>
    </source>
</evidence>
<comment type="caution">
    <text evidence="1">The sequence shown here is derived from an EMBL/GenBank/DDBJ whole genome shotgun (WGS) entry which is preliminary data.</text>
</comment>
<dbReference type="EMBL" id="JACQRX010000089">
    <property type="protein sequence ID" value="MBI4251218.1"/>
    <property type="molecule type" value="Genomic_DNA"/>
</dbReference>
<dbReference type="Proteomes" id="UP000752292">
    <property type="component" value="Unassembled WGS sequence"/>
</dbReference>
<name>A0A932ZSX2_UNCTE</name>
<reference evidence="1" key="1">
    <citation type="submission" date="2020-07" db="EMBL/GenBank/DDBJ databases">
        <title>Huge and variable diversity of episymbiotic CPR bacteria and DPANN archaea in groundwater ecosystems.</title>
        <authorList>
            <person name="He C.Y."/>
            <person name="Keren R."/>
            <person name="Whittaker M."/>
            <person name="Farag I.F."/>
            <person name="Doudna J."/>
            <person name="Cate J.H.D."/>
            <person name="Banfield J.F."/>
        </authorList>
    </citation>
    <scope>NUCLEOTIDE SEQUENCE</scope>
    <source>
        <strain evidence="1">NC_groundwater_1370_Ag_S-0.2um_69_93</strain>
    </source>
</reference>
<protein>
    <submittedName>
        <fullName evidence="1">Uncharacterized protein</fullName>
    </submittedName>
</protein>
<accession>A0A932ZSX2</accession>
<sequence>MMTLAFRLRFPADKIQPLAERYWKYSKETERNREKEIEEKIEPKVRERRYYTRSEFLVLARWKSQRPLKHYKKNSEEYVQEVTRIALSSSNERIRVGSLMLLDGVSWPVASVLPHFGVRDRYPILDFRALWSLKVKVPKQYDFPFWWAYTLHCRCLADEHKVSMRTLDRALWQHSKEKQGEDSS</sequence>
<organism evidence="1 2">
    <name type="scientific">Tectimicrobiota bacterium</name>
    <dbReference type="NCBI Taxonomy" id="2528274"/>
    <lineage>
        <taxon>Bacteria</taxon>
        <taxon>Pseudomonadati</taxon>
        <taxon>Nitrospinota/Tectimicrobiota group</taxon>
        <taxon>Candidatus Tectimicrobiota</taxon>
    </lineage>
</organism>
<proteinExistence type="predicted"/>